<comment type="catalytic activity">
    <reaction evidence="1">
        <text>ATP + H2O = ADP + phosphate + H(+)</text>
        <dbReference type="Rhea" id="RHEA:13065"/>
        <dbReference type="ChEBI" id="CHEBI:15377"/>
        <dbReference type="ChEBI" id="CHEBI:15378"/>
        <dbReference type="ChEBI" id="CHEBI:30616"/>
        <dbReference type="ChEBI" id="CHEBI:43474"/>
        <dbReference type="ChEBI" id="CHEBI:456216"/>
        <dbReference type="EC" id="5.6.2.3"/>
    </reaction>
</comment>
<dbReference type="Proteomes" id="UP000235145">
    <property type="component" value="Unassembled WGS sequence"/>
</dbReference>
<protein>
    <recommendedName>
        <fullName evidence="1">ATP-dependent DNA helicase</fullName>
        <ecNumber evidence="1">5.6.2.3</ecNumber>
    </recommendedName>
</protein>
<comment type="caution">
    <text evidence="3">The sequence shown here is derived from an EMBL/GenBank/DDBJ whole genome shotgun (WGS) entry which is preliminary data.</text>
</comment>
<keyword evidence="1" id="KW-0347">Helicase</keyword>
<sequence length="143" mass="15939">MPSPSLLSILRNHLFLEETNYDTQFLISHNATMVSQLNPDQLTIYDSVVDAEQNKKQLLLFVYGSGSTGKTFLWTTIFSYFRSRGKIVLAIAASGIASLLLPSGHTAHSRFVIPIEFIDKSSCNIKKNTASRAPEENFDDHMG</sequence>
<organism evidence="3 4">
    <name type="scientific">Lactuca sativa</name>
    <name type="common">Garden lettuce</name>
    <dbReference type="NCBI Taxonomy" id="4236"/>
    <lineage>
        <taxon>Eukaryota</taxon>
        <taxon>Viridiplantae</taxon>
        <taxon>Streptophyta</taxon>
        <taxon>Embryophyta</taxon>
        <taxon>Tracheophyta</taxon>
        <taxon>Spermatophyta</taxon>
        <taxon>Magnoliopsida</taxon>
        <taxon>eudicotyledons</taxon>
        <taxon>Gunneridae</taxon>
        <taxon>Pentapetalae</taxon>
        <taxon>asterids</taxon>
        <taxon>campanulids</taxon>
        <taxon>Asterales</taxon>
        <taxon>Asteraceae</taxon>
        <taxon>Cichorioideae</taxon>
        <taxon>Cichorieae</taxon>
        <taxon>Lactucinae</taxon>
        <taxon>Lactuca</taxon>
    </lineage>
</organism>
<comment type="similarity">
    <text evidence="1">Belongs to the helicase family.</text>
</comment>
<reference evidence="3 4" key="1">
    <citation type="journal article" date="2017" name="Nat. Commun.">
        <title>Genome assembly with in vitro proximity ligation data and whole-genome triplication in lettuce.</title>
        <authorList>
            <person name="Reyes-Chin-Wo S."/>
            <person name="Wang Z."/>
            <person name="Yang X."/>
            <person name="Kozik A."/>
            <person name="Arikit S."/>
            <person name="Song C."/>
            <person name="Xia L."/>
            <person name="Froenicke L."/>
            <person name="Lavelle D.O."/>
            <person name="Truco M.J."/>
            <person name="Xia R."/>
            <person name="Zhu S."/>
            <person name="Xu C."/>
            <person name="Xu H."/>
            <person name="Xu X."/>
            <person name="Cox K."/>
            <person name="Korf I."/>
            <person name="Meyers B.C."/>
            <person name="Michelmore R.W."/>
        </authorList>
    </citation>
    <scope>NUCLEOTIDE SEQUENCE [LARGE SCALE GENOMIC DNA]</scope>
    <source>
        <strain evidence="4">cv. Salinas</strain>
        <tissue evidence="3">Seedlings</tissue>
    </source>
</reference>
<dbReference type="GO" id="GO:0006281">
    <property type="term" value="P:DNA repair"/>
    <property type="evidence" value="ECO:0007669"/>
    <property type="project" value="UniProtKB-KW"/>
</dbReference>
<evidence type="ECO:0000313" key="4">
    <source>
        <dbReference type="Proteomes" id="UP000235145"/>
    </source>
</evidence>
<keyword evidence="1" id="KW-0378">Hydrolase</keyword>
<accession>A0A9R1WLU4</accession>
<keyword evidence="1" id="KW-0227">DNA damage</keyword>
<dbReference type="EMBL" id="NBSK02000001">
    <property type="protein sequence ID" value="KAJ0225117.1"/>
    <property type="molecule type" value="Genomic_DNA"/>
</dbReference>
<evidence type="ECO:0000313" key="3">
    <source>
        <dbReference type="EMBL" id="KAJ0225117.1"/>
    </source>
</evidence>
<keyword evidence="1" id="KW-0234">DNA repair</keyword>
<dbReference type="AlphaFoldDB" id="A0A9R1WLU4"/>
<dbReference type="SUPFAM" id="SSF52540">
    <property type="entry name" value="P-loop containing nucleoside triphosphate hydrolases"/>
    <property type="match status" value="1"/>
</dbReference>
<dbReference type="Gene3D" id="3.40.50.300">
    <property type="entry name" value="P-loop containing nucleotide triphosphate hydrolases"/>
    <property type="match status" value="1"/>
</dbReference>
<dbReference type="PANTHER" id="PTHR10492">
    <property type="match status" value="1"/>
</dbReference>
<proteinExistence type="inferred from homology"/>
<dbReference type="Pfam" id="PF05970">
    <property type="entry name" value="PIF1"/>
    <property type="match status" value="1"/>
</dbReference>
<dbReference type="InterPro" id="IPR010285">
    <property type="entry name" value="DNA_helicase_pif1-like_DEAD"/>
</dbReference>
<dbReference type="GO" id="GO:0005524">
    <property type="term" value="F:ATP binding"/>
    <property type="evidence" value="ECO:0007669"/>
    <property type="project" value="UniProtKB-KW"/>
</dbReference>
<evidence type="ECO:0000256" key="1">
    <source>
        <dbReference type="RuleBase" id="RU363044"/>
    </source>
</evidence>
<keyword evidence="1" id="KW-0067">ATP-binding</keyword>
<keyword evidence="4" id="KW-1185">Reference proteome</keyword>
<keyword evidence="1" id="KW-0547">Nucleotide-binding</keyword>
<dbReference type="GO" id="GO:0016787">
    <property type="term" value="F:hydrolase activity"/>
    <property type="evidence" value="ECO:0007669"/>
    <property type="project" value="UniProtKB-KW"/>
</dbReference>
<dbReference type="GO" id="GO:0043139">
    <property type="term" value="F:5'-3' DNA helicase activity"/>
    <property type="evidence" value="ECO:0007669"/>
    <property type="project" value="UniProtKB-EC"/>
</dbReference>
<dbReference type="GO" id="GO:0006310">
    <property type="term" value="P:DNA recombination"/>
    <property type="evidence" value="ECO:0007669"/>
    <property type="project" value="UniProtKB-KW"/>
</dbReference>
<keyword evidence="1" id="KW-0233">DNA recombination</keyword>
<comment type="cofactor">
    <cofactor evidence="1">
        <name>Mg(2+)</name>
        <dbReference type="ChEBI" id="CHEBI:18420"/>
    </cofactor>
</comment>
<evidence type="ECO:0000259" key="2">
    <source>
        <dbReference type="Pfam" id="PF05970"/>
    </source>
</evidence>
<dbReference type="InterPro" id="IPR027417">
    <property type="entry name" value="P-loop_NTPase"/>
</dbReference>
<dbReference type="EC" id="5.6.2.3" evidence="1"/>
<dbReference type="GO" id="GO:0000723">
    <property type="term" value="P:telomere maintenance"/>
    <property type="evidence" value="ECO:0007669"/>
    <property type="project" value="InterPro"/>
</dbReference>
<name>A0A9R1WLU4_LACSA</name>
<dbReference type="PANTHER" id="PTHR10492:SF96">
    <property type="entry name" value="ATP-DEPENDENT DNA HELICASE"/>
    <property type="match status" value="1"/>
</dbReference>
<gene>
    <name evidence="3" type="ORF">LSAT_V11C100012650</name>
</gene>
<feature type="domain" description="DNA helicase Pif1-like DEAD-box helicase" evidence="2">
    <location>
        <begin position="36"/>
        <end position="131"/>
    </location>
</feature>